<keyword evidence="8" id="KW-1015">Disulfide bond</keyword>
<reference evidence="13" key="1">
    <citation type="submission" date="2025-08" db="UniProtKB">
        <authorList>
            <consortium name="Ensembl"/>
        </authorList>
    </citation>
    <scope>IDENTIFICATION</scope>
</reference>
<feature type="domain" description="Ig-like" evidence="12">
    <location>
        <begin position="131"/>
        <end position="233"/>
    </location>
</feature>
<reference evidence="13" key="2">
    <citation type="submission" date="2025-09" db="UniProtKB">
        <authorList>
            <consortium name="Ensembl"/>
        </authorList>
    </citation>
    <scope>IDENTIFICATION</scope>
</reference>
<evidence type="ECO:0000256" key="1">
    <source>
        <dbReference type="ARBA" id="ARBA00004479"/>
    </source>
</evidence>
<keyword evidence="2 11" id="KW-0812">Transmembrane</keyword>
<dbReference type="GeneTree" id="ENSGT00940000159005"/>
<keyword evidence="5" id="KW-0130">Cell adhesion</keyword>
<evidence type="ECO:0000259" key="12">
    <source>
        <dbReference type="PROSITE" id="PS50835"/>
    </source>
</evidence>
<dbReference type="InterPro" id="IPR013783">
    <property type="entry name" value="Ig-like_fold"/>
</dbReference>
<evidence type="ECO:0000256" key="9">
    <source>
        <dbReference type="ARBA" id="ARBA00023180"/>
    </source>
</evidence>
<dbReference type="Proteomes" id="UP000261380">
    <property type="component" value="Unplaced"/>
</dbReference>
<organism evidence="13 14">
    <name type="scientific">Xiphophorus couchianus</name>
    <name type="common">Monterrey platyfish</name>
    <dbReference type="NCBI Taxonomy" id="32473"/>
    <lineage>
        <taxon>Eukaryota</taxon>
        <taxon>Metazoa</taxon>
        <taxon>Chordata</taxon>
        <taxon>Craniata</taxon>
        <taxon>Vertebrata</taxon>
        <taxon>Euteleostomi</taxon>
        <taxon>Actinopterygii</taxon>
        <taxon>Neopterygii</taxon>
        <taxon>Teleostei</taxon>
        <taxon>Neoteleostei</taxon>
        <taxon>Acanthomorphata</taxon>
        <taxon>Ovalentaria</taxon>
        <taxon>Atherinomorphae</taxon>
        <taxon>Cyprinodontiformes</taxon>
        <taxon>Poeciliidae</taxon>
        <taxon>Poeciliinae</taxon>
        <taxon>Xiphophorus</taxon>
    </lineage>
</organism>
<dbReference type="Pfam" id="PF08205">
    <property type="entry name" value="C2-set_2"/>
    <property type="match status" value="1"/>
</dbReference>
<evidence type="ECO:0000313" key="13">
    <source>
        <dbReference type="Ensembl" id="ENSXCOP00000021940.1"/>
    </source>
</evidence>
<dbReference type="PRINTS" id="PR01472">
    <property type="entry name" value="ICAMVCAM1"/>
</dbReference>
<evidence type="ECO:0000256" key="11">
    <source>
        <dbReference type="SAM" id="Phobius"/>
    </source>
</evidence>
<dbReference type="PANTHER" id="PTHR13771:SF9">
    <property type="entry name" value="INTERCELLULAR ADHESION MOLECULE 5"/>
    <property type="match status" value="1"/>
</dbReference>
<keyword evidence="10" id="KW-0393">Immunoglobulin domain</keyword>
<dbReference type="InterPro" id="IPR007110">
    <property type="entry name" value="Ig-like_dom"/>
</dbReference>
<feature type="transmembrane region" description="Helical" evidence="11">
    <location>
        <begin position="259"/>
        <end position="282"/>
    </location>
</feature>
<dbReference type="InterPro" id="IPR013162">
    <property type="entry name" value="CD80_C2-set"/>
</dbReference>
<dbReference type="InterPro" id="IPR036179">
    <property type="entry name" value="Ig-like_dom_sf"/>
</dbReference>
<keyword evidence="4" id="KW-0677">Repeat</keyword>
<dbReference type="PROSITE" id="PS50835">
    <property type="entry name" value="IG_LIKE"/>
    <property type="match status" value="1"/>
</dbReference>
<dbReference type="AlphaFoldDB" id="A0A3B5MEG3"/>
<keyword evidence="6 11" id="KW-1133">Transmembrane helix</keyword>
<evidence type="ECO:0000256" key="4">
    <source>
        <dbReference type="ARBA" id="ARBA00022737"/>
    </source>
</evidence>
<dbReference type="GO" id="GO:0016020">
    <property type="term" value="C:membrane"/>
    <property type="evidence" value="ECO:0007669"/>
    <property type="project" value="UniProtKB-SubCell"/>
</dbReference>
<keyword evidence="7 11" id="KW-0472">Membrane</keyword>
<proteinExistence type="predicted"/>
<accession>A0A3B5MEG3</accession>
<keyword evidence="14" id="KW-1185">Reference proteome</keyword>
<evidence type="ECO:0000313" key="14">
    <source>
        <dbReference type="Proteomes" id="UP000261380"/>
    </source>
</evidence>
<evidence type="ECO:0000256" key="5">
    <source>
        <dbReference type="ARBA" id="ARBA00022889"/>
    </source>
</evidence>
<evidence type="ECO:0000256" key="8">
    <source>
        <dbReference type="ARBA" id="ARBA00023157"/>
    </source>
</evidence>
<evidence type="ECO:0000256" key="7">
    <source>
        <dbReference type="ARBA" id="ARBA00023136"/>
    </source>
</evidence>
<dbReference type="PANTHER" id="PTHR13771">
    <property type="entry name" value="INTERCELLULAR ADHESION MOLECULE"/>
    <property type="match status" value="1"/>
</dbReference>
<dbReference type="Ensembl" id="ENSXCOT00000022207.1">
    <property type="protein sequence ID" value="ENSXCOP00000021940.1"/>
    <property type="gene ID" value="ENSXCOG00000016398.1"/>
</dbReference>
<dbReference type="GO" id="GO:0098609">
    <property type="term" value="P:cell-cell adhesion"/>
    <property type="evidence" value="ECO:0007669"/>
    <property type="project" value="InterPro"/>
</dbReference>
<sequence>CNTLITNNWLNFKLGFCISVKIAQTPPKVDGLCLIMSIDNMSLYFYVTGEDASCPIELIPPRVVVKYGDPISVNCTTSAEELDGLGWEASEGGASAPDTQRYVMLTVQSVTQWRSHPMCFLNFKQSQCTFPENISISSSIESSEEMTENEEYSFTCSILNIAPVQNLTVRWYKGNQVIYSENLTNSTKHPTNQTSIFRFTPTRQDDRTTIRCEAHMDLGPEGPQFNASSRELSIGVMCKGPMHVTKRINSQIISFNVAIYSYFFWCFTNISVFIGLFLVCVVDQLKFCIAIQSPQRICENYSF</sequence>
<name>A0A3B5MEG3_9TELE</name>
<protein>
    <recommendedName>
        <fullName evidence="12">Ig-like domain-containing protein</fullName>
    </recommendedName>
</protein>
<evidence type="ECO:0000256" key="2">
    <source>
        <dbReference type="ARBA" id="ARBA00022692"/>
    </source>
</evidence>
<evidence type="ECO:0000256" key="3">
    <source>
        <dbReference type="ARBA" id="ARBA00022729"/>
    </source>
</evidence>
<dbReference type="GO" id="GO:0005178">
    <property type="term" value="F:integrin binding"/>
    <property type="evidence" value="ECO:0007669"/>
    <property type="project" value="InterPro"/>
</dbReference>
<evidence type="ECO:0000256" key="6">
    <source>
        <dbReference type="ARBA" id="ARBA00022989"/>
    </source>
</evidence>
<keyword evidence="9" id="KW-0325">Glycoprotein</keyword>
<dbReference type="Gene3D" id="2.60.40.10">
    <property type="entry name" value="Immunoglobulins"/>
    <property type="match status" value="2"/>
</dbReference>
<dbReference type="InterPro" id="IPR047012">
    <property type="entry name" value="ICAM_VCAM"/>
</dbReference>
<evidence type="ECO:0000256" key="10">
    <source>
        <dbReference type="ARBA" id="ARBA00023319"/>
    </source>
</evidence>
<keyword evidence="3" id="KW-0732">Signal</keyword>
<dbReference type="SUPFAM" id="SSF48726">
    <property type="entry name" value="Immunoglobulin"/>
    <property type="match status" value="2"/>
</dbReference>
<dbReference type="InterPro" id="IPR003987">
    <property type="entry name" value="ICAM_VCAM_N"/>
</dbReference>
<comment type="subcellular location">
    <subcellularLocation>
        <location evidence="1">Membrane</location>
        <topology evidence="1">Single-pass type I membrane protein</topology>
    </subcellularLocation>
</comment>